<feature type="domain" description="Protein kinase" evidence="1">
    <location>
        <begin position="1"/>
        <end position="87"/>
    </location>
</feature>
<dbReference type="EMBL" id="VZRG01001294">
    <property type="protein sequence ID" value="NWT56038.1"/>
    <property type="molecule type" value="Genomic_DNA"/>
</dbReference>
<protein>
    <submittedName>
        <fullName evidence="2">PAK3 kinase</fullName>
    </submittedName>
</protein>
<dbReference type="Gene3D" id="1.10.510.10">
    <property type="entry name" value="Transferase(Phosphotransferase) domain 1"/>
    <property type="match status" value="1"/>
</dbReference>
<dbReference type="GO" id="GO:0005737">
    <property type="term" value="C:cytoplasm"/>
    <property type="evidence" value="ECO:0007669"/>
    <property type="project" value="TreeGrafter"/>
</dbReference>
<proteinExistence type="predicted"/>
<comment type="caution">
    <text evidence="2">The sequence shown here is derived from an EMBL/GenBank/DDBJ whole genome shotgun (WGS) entry which is preliminary data.</text>
</comment>
<evidence type="ECO:0000259" key="1">
    <source>
        <dbReference type="PROSITE" id="PS50011"/>
    </source>
</evidence>
<dbReference type="Proteomes" id="UP000532437">
    <property type="component" value="Unassembled WGS sequence"/>
</dbReference>
<evidence type="ECO:0000313" key="3">
    <source>
        <dbReference type="Proteomes" id="UP000532437"/>
    </source>
</evidence>
<name>A0A7K5PM79_9CORV</name>
<organism evidence="2 3">
    <name type="scientific">Erythrocercus mccallii</name>
    <dbReference type="NCBI Taxonomy" id="107208"/>
    <lineage>
        <taxon>Eukaryota</taxon>
        <taxon>Metazoa</taxon>
        <taxon>Chordata</taxon>
        <taxon>Craniata</taxon>
        <taxon>Vertebrata</taxon>
        <taxon>Euteleostomi</taxon>
        <taxon>Archelosauria</taxon>
        <taxon>Archosauria</taxon>
        <taxon>Dinosauria</taxon>
        <taxon>Saurischia</taxon>
        <taxon>Theropoda</taxon>
        <taxon>Coelurosauria</taxon>
        <taxon>Aves</taxon>
        <taxon>Neognathae</taxon>
        <taxon>Neoaves</taxon>
        <taxon>Telluraves</taxon>
        <taxon>Australaves</taxon>
        <taxon>Passeriformes</taxon>
        <taxon>Corvoidea</taxon>
        <taxon>Dicruridae</taxon>
        <taxon>Erythrocercus</taxon>
    </lineage>
</organism>
<dbReference type="GO" id="GO:0004674">
    <property type="term" value="F:protein serine/threonine kinase activity"/>
    <property type="evidence" value="ECO:0007669"/>
    <property type="project" value="TreeGrafter"/>
</dbReference>
<dbReference type="SUPFAM" id="SSF56112">
    <property type="entry name" value="Protein kinase-like (PK-like)"/>
    <property type="match status" value="1"/>
</dbReference>
<keyword evidence="3" id="KW-1185">Reference proteome</keyword>
<feature type="non-terminal residue" evidence="2">
    <location>
        <position position="87"/>
    </location>
</feature>
<dbReference type="GO" id="GO:0005524">
    <property type="term" value="F:ATP binding"/>
    <property type="evidence" value="ECO:0007669"/>
    <property type="project" value="InterPro"/>
</dbReference>
<dbReference type="GO" id="GO:0043408">
    <property type="term" value="P:regulation of MAPK cascade"/>
    <property type="evidence" value="ECO:0007669"/>
    <property type="project" value="TreeGrafter"/>
</dbReference>
<reference evidence="2 3" key="1">
    <citation type="submission" date="2019-09" db="EMBL/GenBank/DDBJ databases">
        <title>Bird 10,000 Genomes (B10K) Project - Family phase.</title>
        <authorList>
            <person name="Zhang G."/>
        </authorList>
    </citation>
    <scope>NUCLEOTIDE SEQUENCE [LARGE SCALE GENOMIC DNA]</scope>
    <source>
        <strain evidence="2">B10K-DU-002-60</strain>
        <tissue evidence="2">Muscle</tissue>
    </source>
</reference>
<dbReference type="GO" id="GO:0032956">
    <property type="term" value="P:regulation of actin cytoskeleton organization"/>
    <property type="evidence" value="ECO:0007669"/>
    <property type="project" value="TreeGrafter"/>
</dbReference>
<dbReference type="InterPro" id="IPR050285">
    <property type="entry name" value="STE20_Ser/Thr_kinase"/>
</dbReference>
<accession>A0A7K5PM79</accession>
<dbReference type="GO" id="GO:0035556">
    <property type="term" value="P:intracellular signal transduction"/>
    <property type="evidence" value="ECO:0007669"/>
    <property type="project" value="TreeGrafter"/>
</dbReference>
<dbReference type="Pfam" id="PF00069">
    <property type="entry name" value="Pkinase"/>
    <property type="match status" value="1"/>
</dbReference>
<dbReference type="PANTHER" id="PTHR48015:SF30">
    <property type="entry name" value="SERINE_THREONINE-PROTEIN KINASE PAK 3"/>
    <property type="match status" value="1"/>
</dbReference>
<keyword evidence="2" id="KW-0418">Kinase</keyword>
<dbReference type="InterPro" id="IPR000719">
    <property type="entry name" value="Prot_kinase_dom"/>
</dbReference>
<dbReference type="AlphaFoldDB" id="A0A7K5PM79"/>
<feature type="non-terminal residue" evidence="2">
    <location>
        <position position="1"/>
    </location>
</feature>
<evidence type="ECO:0000313" key="2">
    <source>
        <dbReference type="EMBL" id="NWT56038.1"/>
    </source>
</evidence>
<sequence length="87" mass="9564">LQGLDFLHSNHMILLRTNGSLKLGQYILADFGILAQLPLEQSRLSSVAGTSGWMAPEVVTGQPYSLKVDLRSFGVMGIEMVEREAPY</sequence>
<dbReference type="PROSITE" id="PS50011">
    <property type="entry name" value="PROTEIN_KINASE_DOM"/>
    <property type="match status" value="1"/>
</dbReference>
<dbReference type="GO" id="GO:0050770">
    <property type="term" value="P:regulation of axonogenesis"/>
    <property type="evidence" value="ECO:0007669"/>
    <property type="project" value="TreeGrafter"/>
</dbReference>
<dbReference type="PANTHER" id="PTHR48015">
    <property type="entry name" value="SERINE/THREONINE-PROTEIN KINASE TAO"/>
    <property type="match status" value="1"/>
</dbReference>
<dbReference type="InterPro" id="IPR011009">
    <property type="entry name" value="Kinase-like_dom_sf"/>
</dbReference>
<gene>
    <name evidence="2" type="primary">Pak3_2</name>
    <name evidence="2" type="ORF">ERYMCC_R00646</name>
</gene>
<keyword evidence="2" id="KW-0808">Transferase</keyword>